<protein>
    <submittedName>
        <fullName evidence="1">Uncharacterized protein</fullName>
    </submittedName>
</protein>
<evidence type="ECO:0000313" key="2">
    <source>
        <dbReference type="Proteomes" id="UP000887159"/>
    </source>
</evidence>
<organism evidence="1 2">
    <name type="scientific">Trichonephila clavipes</name>
    <name type="common">Golden silk orbweaver</name>
    <name type="synonym">Nephila clavipes</name>
    <dbReference type="NCBI Taxonomy" id="2585209"/>
    <lineage>
        <taxon>Eukaryota</taxon>
        <taxon>Metazoa</taxon>
        <taxon>Ecdysozoa</taxon>
        <taxon>Arthropoda</taxon>
        <taxon>Chelicerata</taxon>
        <taxon>Arachnida</taxon>
        <taxon>Araneae</taxon>
        <taxon>Araneomorphae</taxon>
        <taxon>Entelegynae</taxon>
        <taxon>Araneoidea</taxon>
        <taxon>Nephilidae</taxon>
        <taxon>Trichonephila</taxon>
    </lineage>
</organism>
<name>A0A8X6SGC3_TRICX</name>
<dbReference type="Proteomes" id="UP000887159">
    <property type="component" value="Unassembled WGS sequence"/>
</dbReference>
<reference evidence="1" key="1">
    <citation type="submission" date="2020-08" db="EMBL/GenBank/DDBJ databases">
        <title>Multicomponent nature underlies the extraordinary mechanical properties of spider dragline silk.</title>
        <authorList>
            <person name="Kono N."/>
            <person name="Nakamura H."/>
            <person name="Mori M."/>
            <person name="Yoshida Y."/>
            <person name="Ohtoshi R."/>
            <person name="Malay A.D."/>
            <person name="Moran D.A.P."/>
            <person name="Tomita M."/>
            <person name="Numata K."/>
            <person name="Arakawa K."/>
        </authorList>
    </citation>
    <scope>NUCLEOTIDE SEQUENCE</scope>
</reference>
<keyword evidence="2" id="KW-1185">Reference proteome</keyword>
<sequence>MKYPIFAREQFCGPGSLVVMVTSCICGRSVTNSSPSATKDTTRRGADTHYICRGSKSSRWSGGHSSLKVRSRTRGESVVGLSPGVIEDLPCSTMHVKFVEAQCPFLVMVVRRGTASSSIVLIT</sequence>
<accession>A0A8X6SGC3</accession>
<proteinExistence type="predicted"/>
<evidence type="ECO:0000313" key="1">
    <source>
        <dbReference type="EMBL" id="GFY10915.1"/>
    </source>
</evidence>
<dbReference type="PROSITE" id="PS51257">
    <property type="entry name" value="PROKAR_LIPOPROTEIN"/>
    <property type="match status" value="1"/>
</dbReference>
<comment type="caution">
    <text evidence="1">The sequence shown here is derived from an EMBL/GenBank/DDBJ whole genome shotgun (WGS) entry which is preliminary data.</text>
</comment>
<dbReference type="AlphaFoldDB" id="A0A8X6SGC3"/>
<gene>
    <name evidence="1" type="ORF">TNCV_1124371</name>
</gene>
<dbReference type="EMBL" id="BMAU01021301">
    <property type="protein sequence ID" value="GFY10915.1"/>
    <property type="molecule type" value="Genomic_DNA"/>
</dbReference>